<dbReference type="GO" id="GO:0015697">
    <property type="term" value="P:quaternary ammonium group transport"/>
    <property type="evidence" value="ECO:0007669"/>
    <property type="project" value="UniProtKB-ARBA"/>
</dbReference>
<dbReference type="GO" id="GO:0005524">
    <property type="term" value="F:ATP binding"/>
    <property type="evidence" value="ECO:0007669"/>
    <property type="project" value="UniProtKB-KW"/>
</dbReference>
<dbReference type="FunFam" id="3.40.50.300:FF:000425">
    <property type="entry name" value="Probable ABC transporter, ATP-binding subunit"/>
    <property type="match status" value="1"/>
</dbReference>
<evidence type="ECO:0000259" key="5">
    <source>
        <dbReference type="PROSITE" id="PS50893"/>
    </source>
</evidence>
<proteinExistence type="inferred from homology"/>
<evidence type="ECO:0000256" key="4">
    <source>
        <dbReference type="ARBA" id="ARBA00022840"/>
    </source>
</evidence>
<dbReference type="GO" id="GO:0016887">
    <property type="term" value="F:ATP hydrolysis activity"/>
    <property type="evidence" value="ECO:0007669"/>
    <property type="project" value="InterPro"/>
</dbReference>
<organism evidence="6 7">
    <name type="scientific">Aquamicrobium lusatiense</name>
    <dbReference type="NCBI Taxonomy" id="89772"/>
    <lineage>
        <taxon>Bacteria</taxon>
        <taxon>Pseudomonadati</taxon>
        <taxon>Pseudomonadota</taxon>
        <taxon>Alphaproteobacteria</taxon>
        <taxon>Hyphomicrobiales</taxon>
        <taxon>Phyllobacteriaceae</taxon>
        <taxon>Aquamicrobium</taxon>
    </lineage>
</organism>
<keyword evidence="4 6" id="KW-0067">ATP-binding</keyword>
<comment type="caution">
    <text evidence="6">The sequence shown here is derived from an EMBL/GenBank/DDBJ whole genome shotgun (WGS) entry which is preliminary data.</text>
</comment>
<evidence type="ECO:0000256" key="3">
    <source>
        <dbReference type="ARBA" id="ARBA00022741"/>
    </source>
</evidence>
<dbReference type="GO" id="GO:0043190">
    <property type="term" value="C:ATP-binding cassette (ABC) transporter complex"/>
    <property type="evidence" value="ECO:0007669"/>
    <property type="project" value="InterPro"/>
</dbReference>
<evidence type="ECO:0000313" key="6">
    <source>
        <dbReference type="EMBL" id="MBB6012785.1"/>
    </source>
</evidence>
<reference evidence="6 7" key="1">
    <citation type="submission" date="2020-08" db="EMBL/GenBank/DDBJ databases">
        <title>Genomic Encyclopedia of Type Strains, Phase IV (KMG-IV): sequencing the most valuable type-strain genomes for metagenomic binning, comparative biology and taxonomic classification.</title>
        <authorList>
            <person name="Goeker M."/>
        </authorList>
    </citation>
    <scope>NUCLEOTIDE SEQUENCE [LARGE SCALE GENOMIC DNA]</scope>
    <source>
        <strain evidence="6 7">DSM 11099</strain>
    </source>
</reference>
<accession>A0A7W9S2J9</accession>
<sequence>MNIKICEASLAQQSGRSSIGASPYLRLDKVAKRYGSFEAVTDFDLEVPRGDLVALLGPSGCGKTTTLRMIAGLITPSSGTIRVADTDVTNLPPHRRDMGLVFQSYALFPHMSVARNVAFGLDVRSVPDQEKRRQVAAALDLVQLGKLADRRPRELSGGQQQRVALARALVIQPSILLLDEPLSNLDAKLRDEMRTQIRDIQQELRITTVFVTHDQVEALSMCDSIVVMNGGHIEQIGTPYQIYEQPASPFVASFVGRTNRISGRRTDSNRLDFAAGAIRTATDVAETNVEAMVRPHRIAVSWTNKGSGPLLPGDRNSLQAKLQRVTFVGDMIQFHFDANGVGLVAEQSSIQAHDIREPGTEATLSWAVSDTRMFGRAE</sequence>
<keyword evidence="7" id="KW-1185">Reference proteome</keyword>
<keyword evidence="3" id="KW-0547">Nucleotide-binding</keyword>
<dbReference type="AlphaFoldDB" id="A0A7W9S2J9"/>
<comment type="similarity">
    <text evidence="1">Belongs to the ABC transporter superfamily.</text>
</comment>
<dbReference type="SUPFAM" id="SSF52540">
    <property type="entry name" value="P-loop containing nucleoside triphosphate hydrolases"/>
    <property type="match status" value="1"/>
</dbReference>
<dbReference type="PANTHER" id="PTHR42781:SF4">
    <property type="entry name" value="SPERMIDINE_PUTRESCINE IMPORT ATP-BINDING PROTEIN POTA"/>
    <property type="match status" value="1"/>
</dbReference>
<dbReference type="SMART" id="SM00382">
    <property type="entry name" value="AAA"/>
    <property type="match status" value="1"/>
</dbReference>
<dbReference type="GO" id="GO:0022857">
    <property type="term" value="F:transmembrane transporter activity"/>
    <property type="evidence" value="ECO:0007669"/>
    <property type="project" value="InterPro"/>
</dbReference>
<evidence type="ECO:0000256" key="2">
    <source>
        <dbReference type="ARBA" id="ARBA00022448"/>
    </source>
</evidence>
<dbReference type="Gene3D" id="3.40.50.300">
    <property type="entry name" value="P-loop containing nucleotide triphosphate hydrolases"/>
    <property type="match status" value="1"/>
</dbReference>
<dbReference type="Pfam" id="PF08402">
    <property type="entry name" value="TOBE_2"/>
    <property type="match status" value="1"/>
</dbReference>
<feature type="domain" description="ABC transporter" evidence="5">
    <location>
        <begin position="25"/>
        <end position="255"/>
    </location>
</feature>
<evidence type="ECO:0000256" key="1">
    <source>
        <dbReference type="ARBA" id="ARBA00005417"/>
    </source>
</evidence>
<dbReference type="Pfam" id="PF00005">
    <property type="entry name" value="ABC_tran"/>
    <property type="match status" value="1"/>
</dbReference>
<dbReference type="EMBL" id="JACHEU010000001">
    <property type="protein sequence ID" value="MBB6012785.1"/>
    <property type="molecule type" value="Genomic_DNA"/>
</dbReference>
<dbReference type="RefSeq" id="WP_343060787.1">
    <property type="nucleotide sequence ID" value="NZ_JACHEU010000001.1"/>
</dbReference>
<dbReference type="InterPro" id="IPR003439">
    <property type="entry name" value="ABC_transporter-like_ATP-bd"/>
</dbReference>
<dbReference type="PANTHER" id="PTHR42781">
    <property type="entry name" value="SPERMIDINE/PUTRESCINE IMPORT ATP-BINDING PROTEIN POTA"/>
    <property type="match status" value="1"/>
</dbReference>
<dbReference type="SUPFAM" id="SSF50331">
    <property type="entry name" value="MOP-like"/>
    <property type="match status" value="1"/>
</dbReference>
<dbReference type="PROSITE" id="PS50893">
    <property type="entry name" value="ABC_TRANSPORTER_2"/>
    <property type="match status" value="1"/>
</dbReference>
<dbReference type="Proteomes" id="UP000533306">
    <property type="component" value="Unassembled WGS sequence"/>
</dbReference>
<protein>
    <submittedName>
        <fullName evidence="6">Putative spermidine/putrescine transport system ATP-binding protein</fullName>
    </submittedName>
</protein>
<name>A0A7W9S2J9_9HYPH</name>
<dbReference type="PROSITE" id="PS00211">
    <property type="entry name" value="ABC_TRANSPORTER_1"/>
    <property type="match status" value="1"/>
</dbReference>
<dbReference type="InterPro" id="IPR013611">
    <property type="entry name" value="Transp-assoc_OB_typ2"/>
</dbReference>
<dbReference type="InterPro" id="IPR008995">
    <property type="entry name" value="Mo/tungstate-bd_C_term_dom"/>
</dbReference>
<dbReference type="InterPro" id="IPR027417">
    <property type="entry name" value="P-loop_NTPase"/>
</dbReference>
<dbReference type="InterPro" id="IPR003593">
    <property type="entry name" value="AAA+_ATPase"/>
</dbReference>
<dbReference type="InterPro" id="IPR017871">
    <property type="entry name" value="ABC_transporter-like_CS"/>
</dbReference>
<dbReference type="InterPro" id="IPR050093">
    <property type="entry name" value="ABC_SmlMolc_Importer"/>
</dbReference>
<evidence type="ECO:0000313" key="7">
    <source>
        <dbReference type="Proteomes" id="UP000533306"/>
    </source>
</evidence>
<keyword evidence="2" id="KW-0813">Transport</keyword>
<gene>
    <name evidence="6" type="ORF">HNR59_002130</name>
</gene>